<keyword evidence="6" id="KW-0762">Sugar transport</keyword>
<evidence type="ECO:0000256" key="6">
    <source>
        <dbReference type="ARBA" id="ARBA00022597"/>
    </source>
</evidence>
<evidence type="ECO:0000256" key="8">
    <source>
        <dbReference type="ARBA" id="ARBA00033055"/>
    </source>
</evidence>
<keyword evidence="11" id="KW-1185">Reference proteome</keyword>
<dbReference type="Pfam" id="PF00381">
    <property type="entry name" value="PTS-HPr"/>
    <property type="match status" value="1"/>
</dbReference>
<evidence type="ECO:0000256" key="5">
    <source>
        <dbReference type="ARBA" id="ARBA00022490"/>
    </source>
</evidence>
<dbReference type="PANTHER" id="PTHR33705:SF1">
    <property type="entry name" value="PHOSPHOCARRIER PROTEIN HPR"/>
    <property type="match status" value="1"/>
</dbReference>
<dbReference type="PROSITE" id="PS00589">
    <property type="entry name" value="PTS_HPR_SER"/>
    <property type="match status" value="1"/>
</dbReference>
<comment type="subcellular location">
    <subcellularLocation>
        <location evidence="2">Cytoplasm</location>
    </subcellularLocation>
</comment>
<evidence type="ECO:0000256" key="1">
    <source>
        <dbReference type="ARBA" id="ARBA00003681"/>
    </source>
</evidence>
<evidence type="ECO:0000259" key="9">
    <source>
        <dbReference type="PROSITE" id="PS51350"/>
    </source>
</evidence>
<evidence type="ECO:0000313" key="10">
    <source>
        <dbReference type="EMBL" id="MCY6957299.1"/>
    </source>
</evidence>
<proteinExistence type="predicted"/>
<evidence type="ECO:0000256" key="3">
    <source>
        <dbReference type="ARBA" id="ARBA00020422"/>
    </source>
</evidence>
<gene>
    <name evidence="10" type="ORF">OW729_01625</name>
</gene>
<dbReference type="InterPro" id="IPR001020">
    <property type="entry name" value="PTS_HPr_His_P_site"/>
</dbReference>
<organism evidence="10 11">
    <name type="scientific">Clostridium brassicae</name>
    <dbReference type="NCBI Taxonomy" id="2999072"/>
    <lineage>
        <taxon>Bacteria</taxon>
        <taxon>Bacillati</taxon>
        <taxon>Bacillota</taxon>
        <taxon>Clostridia</taxon>
        <taxon>Eubacteriales</taxon>
        <taxon>Clostridiaceae</taxon>
        <taxon>Clostridium</taxon>
    </lineage>
</organism>
<dbReference type="NCBIfam" id="TIGR01003">
    <property type="entry name" value="PTS_HPr_family"/>
    <property type="match status" value="1"/>
</dbReference>
<keyword evidence="7" id="KW-0598">Phosphotransferase system</keyword>
<dbReference type="RefSeq" id="WP_268059652.1">
    <property type="nucleotide sequence ID" value="NZ_JAPQFJ010000001.1"/>
</dbReference>
<keyword evidence="4" id="KW-0813">Transport</keyword>
<dbReference type="PROSITE" id="PS00369">
    <property type="entry name" value="PTS_HPR_HIS"/>
    <property type="match status" value="1"/>
</dbReference>
<sequence>MEKKVIIQNETGIHARPASAIVKKANEFKSHIEIGYKDKTFNAKSIISIMSMGLGKGSEISIIATGEDETEAVDALVDLIQNHLE</sequence>
<reference evidence="10" key="1">
    <citation type="submission" date="2022-12" db="EMBL/GenBank/DDBJ databases">
        <title>Clostridium sp. nov., isolated from industrial wastewater.</title>
        <authorList>
            <person name="Jiayan W."/>
        </authorList>
    </citation>
    <scope>NUCLEOTIDE SEQUENCE</scope>
    <source>
        <strain evidence="10">ZC22-4</strain>
    </source>
</reference>
<comment type="caution">
    <text evidence="10">The sequence shown here is derived from an EMBL/GenBank/DDBJ whole genome shotgun (WGS) entry which is preliminary data.</text>
</comment>
<dbReference type="CDD" id="cd00367">
    <property type="entry name" value="PTS-HPr_like"/>
    <property type="match status" value="1"/>
</dbReference>
<dbReference type="PANTHER" id="PTHR33705">
    <property type="entry name" value="PHOSPHOCARRIER PROTEIN HPR"/>
    <property type="match status" value="1"/>
</dbReference>
<dbReference type="InterPro" id="IPR050399">
    <property type="entry name" value="HPr"/>
</dbReference>
<dbReference type="EMBL" id="JAPQFJ010000001">
    <property type="protein sequence ID" value="MCY6957299.1"/>
    <property type="molecule type" value="Genomic_DNA"/>
</dbReference>
<dbReference type="InterPro" id="IPR002114">
    <property type="entry name" value="PTS_HPr_Ser_P_site"/>
</dbReference>
<dbReference type="InterPro" id="IPR035895">
    <property type="entry name" value="HPr-like_sf"/>
</dbReference>
<evidence type="ECO:0000256" key="2">
    <source>
        <dbReference type="ARBA" id="ARBA00004496"/>
    </source>
</evidence>
<dbReference type="InterPro" id="IPR000032">
    <property type="entry name" value="HPr-like"/>
</dbReference>
<accession>A0ABT4D4T6</accession>
<dbReference type="Gene3D" id="3.30.1340.10">
    <property type="entry name" value="HPr-like"/>
    <property type="match status" value="1"/>
</dbReference>
<evidence type="ECO:0000256" key="7">
    <source>
        <dbReference type="ARBA" id="ARBA00022683"/>
    </source>
</evidence>
<dbReference type="Proteomes" id="UP001144612">
    <property type="component" value="Unassembled WGS sequence"/>
</dbReference>
<evidence type="ECO:0000313" key="11">
    <source>
        <dbReference type="Proteomes" id="UP001144612"/>
    </source>
</evidence>
<feature type="domain" description="HPr" evidence="9">
    <location>
        <begin position="1"/>
        <end position="85"/>
    </location>
</feature>
<dbReference type="SUPFAM" id="SSF55594">
    <property type="entry name" value="HPr-like"/>
    <property type="match status" value="1"/>
</dbReference>
<dbReference type="PROSITE" id="PS51350">
    <property type="entry name" value="PTS_HPR_DOM"/>
    <property type="match status" value="1"/>
</dbReference>
<evidence type="ECO:0000256" key="4">
    <source>
        <dbReference type="ARBA" id="ARBA00022448"/>
    </source>
</evidence>
<keyword evidence="5" id="KW-0963">Cytoplasm</keyword>
<name>A0ABT4D4T6_9CLOT</name>
<protein>
    <recommendedName>
        <fullName evidence="3">Phosphocarrier protein HPr</fullName>
    </recommendedName>
    <alternativeName>
        <fullName evidence="8">Histidine-containing protein</fullName>
    </alternativeName>
</protein>
<dbReference type="PRINTS" id="PR00107">
    <property type="entry name" value="PHOSPHOCPHPR"/>
</dbReference>
<comment type="function">
    <text evidence="1">General (non sugar-specific) component of the phosphoenolpyruvate-dependent sugar phosphotransferase system (sugar PTS). This major carbohydrate active-transport system catalyzes the phosphorylation of incoming sugar substrates concomitantly with their translocation across the cell membrane. The phosphoryl group from phosphoenolpyruvate (PEP) is transferred to the phosphoryl carrier protein HPr by enzyme I. Phospho-HPr then transfers it to the PTS EIIA domain.</text>
</comment>